<dbReference type="InterPro" id="IPR058533">
    <property type="entry name" value="Cation_efflux_TM"/>
</dbReference>
<name>A0A956RQI0_UNCEI</name>
<dbReference type="GO" id="GO:0008324">
    <property type="term" value="F:monoatomic cation transmembrane transporter activity"/>
    <property type="evidence" value="ECO:0007669"/>
    <property type="project" value="InterPro"/>
</dbReference>
<keyword evidence="6" id="KW-0862">Zinc</keyword>
<evidence type="ECO:0000256" key="6">
    <source>
        <dbReference type="ARBA" id="ARBA00022833"/>
    </source>
</evidence>
<protein>
    <submittedName>
        <fullName evidence="13">Cation transporter</fullName>
    </submittedName>
</protein>
<dbReference type="PANTHER" id="PTHR31937">
    <property type="entry name" value="TRANSMEMBRANE PROTEIN 163"/>
    <property type="match status" value="1"/>
</dbReference>
<dbReference type="EMBL" id="JAGQHR010000638">
    <property type="protein sequence ID" value="MCA9729298.1"/>
    <property type="molecule type" value="Genomic_DNA"/>
</dbReference>
<evidence type="ECO:0000256" key="4">
    <source>
        <dbReference type="ARBA" id="ARBA00022692"/>
    </source>
</evidence>
<evidence type="ECO:0000256" key="3">
    <source>
        <dbReference type="ARBA" id="ARBA00008731"/>
    </source>
</evidence>
<keyword evidence="5" id="KW-0967">Endosome</keyword>
<dbReference type="Gene3D" id="1.20.1510.10">
    <property type="entry name" value="Cation efflux protein transmembrane domain"/>
    <property type="match status" value="1"/>
</dbReference>
<dbReference type="Proteomes" id="UP000697710">
    <property type="component" value="Unassembled WGS sequence"/>
</dbReference>
<evidence type="ECO:0000256" key="9">
    <source>
        <dbReference type="ARBA" id="ARBA00023136"/>
    </source>
</evidence>
<comment type="caution">
    <text evidence="13">The sequence shown here is derived from an EMBL/GenBank/DDBJ whole genome shotgun (WGS) entry which is preliminary data.</text>
</comment>
<dbReference type="Pfam" id="PF01545">
    <property type="entry name" value="Cation_efflux"/>
    <property type="match status" value="1"/>
</dbReference>
<evidence type="ECO:0000256" key="11">
    <source>
        <dbReference type="SAM" id="Phobius"/>
    </source>
</evidence>
<organism evidence="13 14">
    <name type="scientific">Eiseniibacteriota bacterium</name>
    <dbReference type="NCBI Taxonomy" id="2212470"/>
    <lineage>
        <taxon>Bacteria</taxon>
        <taxon>Candidatus Eiseniibacteriota</taxon>
    </lineage>
</organism>
<feature type="transmembrane region" description="Helical" evidence="11">
    <location>
        <begin position="153"/>
        <end position="172"/>
    </location>
</feature>
<keyword evidence="9 11" id="KW-0472">Membrane</keyword>
<evidence type="ECO:0000256" key="7">
    <source>
        <dbReference type="ARBA" id="ARBA00022989"/>
    </source>
</evidence>
<feature type="transmembrane region" description="Helical" evidence="11">
    <location>
        <begin position="42"/>
        <end position="62"/>
    </location>
</feature>
<feature type="transmembrane region" description="Helical" evidence="11">
    <location>
        <begin position="17"/>
        <end position="36"/>
    </location>
</feature>
<evidence type="ECO:0000256" key="5">
    <source>
        <dbReference type="ARBA" id="ARBA00022753"/>
    </source>
</evidence>
<dbReference type="InterPro" id="IPR027469">
    <property type="entry name" value="Cation_efflux_TMD_sf"/>
</dbReference>
<reference evidence="13" key="2">
    <citation type="journal article" date="2021" name="Microbiome">
        <title>Successional dynamics and alternative stable states in a saline activated sludge microbial community over 9 years.</title>
        <authorList>
            <person name="Wang Y."/>
            <person name="Ye J."/>
            <person name="Ju F."/>
            <person name="Liu L."/>
            <person name="Boyd J.A."/>
            <person name="Deng Y."/>
            <person name="Parks D.H."/>
            <person name="Jiang X."/>
            <person name="Yin X."/>
            <person name="Woodcroft B.J."/>
            <person name="Tyson G.W."/>
            <person name="Hugenholtz P."/>
            <person name="Polz M.F."/>
            <person name="Zhang T."/>
        </authorList>
    </citation>
    <scope>NUCLEOTIDE SEQUENCE</scope>
    <source>
        <strain evidence="13">HKST-UBA01</strain>
    </source>
</reference>
<keyword evidence="10" id="KW-0968">Cytoplasmic vesicle</keyword>
<evidence type="ECO:0000256" key="2">
    <source>
        <dbReference type="ARBA" id="ARBA00004644"/>
    </source>
</evidence>
<feature type="transmembrane region" description="Helical" evidence="11">
    <location>
        <begin position="115"/>
        <end position="133"/>
    </location>
</feature>
<comment type="similarity">
    <text evidence="3">Belongs to the TMEM163 family.</text>
</comment>
<feature type="transmembrane region" description="Helical" evidence="11">
    <location>
        <begin position="82"/>
        <end position="103"/>
    </location>
</feature>
<keyword evidence="7 11" id="KW-1133">Transmembrane helix</keyword>
<evidence type="ECO:0000256" key="1">
    <source>
        <dbReference type="ARBA" id="ARBA00004146"/>
    </source>
</evidence>
<evidence type="ECO:0000256" key="8">
    <source>
        <dbReference type="ARBA" id="ARBA00023018"/>
    </source>
</evidence>
<gene>
    <name evidence="13" type="ORF">KC729_16540</name>
</gene>
<evidence type="ECO:0000259" key="12">
    <source>
        <dbReference type="Pfam" id="PF01545"/>
    </source>
</evidence>
<dbReference type="SUPFAM" id="SSF161111">
    <property type="entry name" value="Cation efflux protein transmembrane domain-like"/>
    <property type="match status" value="1"/>
</dbReference>
<feature type="domain" description="Cation efflux protein transmembrane" evidence="12">
    <location>
        <begin position="21"/>
        <end position="199"/>
    </location>
</feature>
<dbReference type="GO" id="GO:0031410">
    <property type="term" value="C:cytoplasmic vesicle"/>
    <property type="evidence" value="ECO:0007669"/>
    <property type="project" value="UniProtKB-KW"/>
</dbReference>
<proteinExistence type="inferred from homology"/>
<dbReference type="GO" id="GO:0016020">
    <property type="term" value="C:membrane"/>
    <property type="evidence" value="ECO:0007669"/>
    <property type="project" value="InterPro"/>
</dbReference>
<reference evidence="13" key="1">
    <citation type="submission" date="2020-04" db="EMBL/GenBank/DDBJ databases">
        <authorList>
            <person name="Zhang T."/>
        </authorList>
    </citation>
    <scope>NUCLEOTIDE SEQUENCE</scope>
    <source>
        <strain evidence="13">HKST-UBA01</strain>
    </source>
</reference>
<keyword evidence="8" id="KW-0770">Synapse</keyword>
<evidence type="ECO:0000256" key="10">
    <source>
        <dbReference type="ARBA" id="ARBA00023329"/>
    </source>
</evidence>
<dbReference type="PANTHER" id="PTHR31937:SF2">
    <property type="entry name" value="TRANSMEMBRANE PROTEIN 163"/>
    <property type="match status" value="1"/>
</dbReference>
<evidence type="ECO:0000313" key="14">
    <source>
        <dbReference type="Proteomes" id="UP000697710"/>
    </source>
</evidence>
<keyword evidence="4 11" id="KW-0812">Transmembrane</keyword>
<comment type="subcellular location">
    <subcellularLocation>
        <location evidence="2">Cytoplasmic vesicle</location>
        <location evidence="2">Secretory vesicle</location>
        <location evidence="2">Synaptic vesicle membrane</location>
        <topology evidence="2">Multi-pass membrane protein</topology>
    </subcellularLocation>
    <subcellularLocation>
        <location evidence="1">Early endosome membrane</location>
    </subcellularLocation>
</comment>
<dbReference type="InterPro" id="IPR026765">
    <property type="entry name" value="Tmem163"/>
</dbReference>
<dbReference type="AlphaFoldDB" id="A0A956RQI0"/>
<sequence length="216" mass="23145">MPQLDRTAWWTRRAIQLAWFTIAYNLIEGVVAIGFGLSDDSIALFGFGLDSLIEVASAGLVLWRFREERGAHASGATERERFAARGIGILLVTLAVIVTAGAVSNLVRHVPPETAIPGMIVSLVSLSFMFLLWRSKTRAARALDSATVRSDAACSLACIQLSLVLLAGSALYRFLPTLWWADSAAAVALAILIGREGWTGIAASRRPDFSGGCGCH</sequence>
<accession>A0A956RQI0</accession>
<evidence type="ECO:0000313" key="13">
    <source>
        <dbReference type="EMBL" id="MCA9729298.1"/>
    </source>
</evidence>